<evidence type="ECO:0000313" key="2">
    <source>
        <dbReference type="EMBL" id="CAI0428022.1"/>
    </source>
</evidence>
<keyword evidence="3" id="KW-1185">Reference proteome</keyword>
<dbReference type="PANTHER" id="PTHR37173:SF1">
    <property type="entry name" value="PROLINE-RICH FAMILY PROTEIN"/>
    <property type="match status" value="1"/>
</dbReference>
<feature type="compositionally biased region" description="Polar residues" evidence="1">
    <location>
        <begin position="1"/>
        <end position="11"/>
    </location>
</feature>
<sequence>MASSPNNTAFAQPSVGRPQASHPYPCPVYQQQQYYLNNSNCQNLPPRSQTQIPISSSPPPAQNDIVYPLASSGRGFVPGTLRPSDHSFPLSNNTTPTTLLLRGTFNPSSSALSYRPASPSPLLSHPQYPTLSRQPPSNPNPLHTLVPSPPASAAPIKGIPLPCQLMVRISGGASLYALCRSWLRNGVAEESQLLFLARNGFPFIVAAFGFPVTHDTHRAIRAIGVEPRRTCSSSLVVIVATVGGGASFGAGGFTARSSLILVLTPYSEGAKTLSRPLPLPVVDSNSPSKEDEGEDTDEAEETVKHLSAQDLLKRHIKHAKKVRARLREERLIRIARYKTRLALLLPPQAEQFRNDTAAGN</sequence>
<dbReference type="PANTHER" id="PTHR37173">
    <property type="entry name" value="HYDROXYPROLINE-RICH GLYCOPROTEIN FAMILY PROTEIN"/>
    <property type="match status" value="1"/>
</dbReference>
<evidence type="ECO:0000313" key="3">
    <source>
        <dbReference type="Proteomes" id="UP001154282"/>
    </source>
</evidence>
<dbReference type="EMBL" id="CAMGYJ010000006">
    <property type="protein sequence ID" value="CAI0428022.1"/>
    <property type="molecule type" value="Genomic_DNA"/>
</dbReference>
<name>A0AAV0L0N9_9ROSI</name>
<feature type="region of interest" description="Disordered" evidence="1">
    <location>
        <begin position="277"/>
        <end position="302"/>
    </location>
</feature>
<dbReference type="Proteomes" id="UP001154282">
    <property type="component" value="Unassembled WGS sequence"/>
</dbReference>
<feature type="region of interest" description="Disordered" evidence="1">
    <location>
        <begin position="111"/>
        <end position="149"/>
    </location>
</feature>
<feature type="compositionally biased region" description="Acidic residues" evidence="1">
    <location>
        <begin position="291"/>
        <end position="300"/>
    </location>
</feature>
<gene>
    <name evidence="2" type="ORF">LITE_LOCUS21464</name>
</gene>
<feature type="region of interest" description="Disordered" evidence="1">
    <location>
        <begin position="1"/>
        <end position="24"/>
    </location>
</feature>
<comment type="caution">
    <text evidence="2">The sequence shown here is derived from an EMBL/GenBank/DDBJ whole genome shotgun (WGS) entry which is preliminary data.</text>
</comment>
<protein>
    <submittedName>
        <fullName evidence="2">Uncharacterized protein</fullName>
    </submittedName>
</protein>
<dbReference type="AlphaFoldDB" id="A0AAV0L0N9"/>
<evidence type="ECO:0000256" key="1">
    <source>
        <dbReference type="SAM" id="MobiDB-lite"/>
    </source>
</evidence>
<accession>A0AAV0L0N9</accession>
<reference evidence="2" key="1">
    <citation type="submission" date="2022-08" db="EMBL/GenBank/DDBJ databases">
        <authorList>
            <person name="Gutierrez-Valencia J."/>
        </authorList>
    </citation>
    <scope>NUCLEOTIDE SEQUENCE</scope>
</reference>
<proteinExistence type="predicted"/>
<organism evidence="2 3">
    <name type="scientific">Linum tenue</name>
    <dbReference type="NCBI Taxonomy" id="586396"/>
    <lineage>
        <taxon>Eukaryota</taxon>
        <taxon>Viridiplantae</taxon>
        <taxon>Streptophyta</taxon>
        <taxon>Embryophyta</taxon>
        <taxon>Tracheophyta</taxon>
        <taxon>Spermatophyta</taxon>
        <taxon>Magnoliopsida</taxon>
        <taxon>eudicotyledons</taxon>
        <taxon>Gunneridae</taxon>
        <taxon>Pentapetalae</taxon>
        <taxon>rosids</taxon>
        <taxon>fabids</taxon>
        <taxon>Malpighiales</taxon>
        <taxon>Linaceae</taxon>
        <taxon>Linum</taxon>
    </lineage>
</organism>